<dbReference type="Proteomes" id="UP000323000">
    <property type="component" value="Chromosome 10"/>
</dbReference>
<keyword evidence="3" id="KW-1185">Reference proteome</keyword>
<evidence type="ECO:0000313" key="2">
    <source>
        <dbReference type="EMBL" id="TXG52181.1"/>
    </source>
</evidence>
<dbReference type="OrthoDB" id="671439at2759"/>
<proteinExistence type="inferred from homology"/>
<protein>
    <recommendedName>
        <fullName evidence="4">Omega-hydroxypalmitate O-feruloyl transferase</fullName>
    </recommendedName>
</protein>
<reference evidence="3" key="1">
    <citation type="journal article" date="2019" name="Gigascience">
        <title>De novo genome assembly of the endangered Acer yangbiense, a plant species with extremely small populations endemic to Yunnan Province, China.</title>
        <authorList>
            <person name="Yang J."/>
            <person name="Wariss H.M."/>
            <person name="Tao L."/>
            <person name="Zhang R."/>
            <person name="Yun Q."/>
            <person name="Hollingsworth P."/>
            <person name="Dao Z."/>
            <person name="Luo G."/>
            <person name="Guo H."/>
            <person name="Ma Y."/>
            <person name="Sun W."/>
        </authorList>
    </citation>
    <scope>NUCLEOTIDE SEQUENCE [LARGE SCALE GENOMIC DNA]</scope>
    <source>
        <strain evidence="3">cv. Malutang</strain>
    </source>
</reference>
<accession>A0A5C7H5D2</accession>
<dbReference type="PANTHER" id="PTHR31642:SF5">
    <property type="entry name" value="OS01G0104900 PROTEIN"/>
    <property type="match status" value="1"/>
</dbReference>
<organism evidence="2 3">
    <name type="scientific">Acer yangbiense</name>
    <dbReference type="NCBI Taxonomy" id="1000413"/>
    <lineage>
        <taxon>Eukaryota</taxon>
        <taxon>Viridiplantae</taxon>
        <taxon>Streptophyta</taxon>
        <taxon>Embryophyta</taxon>
        <taxon>Tracheophyta</taxon>
        <taxon>Spermatophyta</taxon>
        <taxon>Magnoliopsida</taxon>
        <taxon>eudicotyledons</taxon>
        <taxon>Gunneridae</taxon>
        <taxon>Pentapetalae</taxon>
        <taxon>rosids</taxon>
        <taxon>malvids</taxon>
        <taxon>Sapindales</taxon>
        <taxon>Sapindaceae</taxon>
        <taxon>Hippocastanoideae</taxon>
        <taxon>Acereae</taxon>
        <taxon>Acer</taxon>
    </lineage>
</organism>
<comment type="caution">
    <text evidence="2">The sequence shown here is derived from an EMBL/GenBank/DDBJ whole genome shotgun (WGS) entry which is preliminary data.</text>
</comment>
<evidence type="ECO:0000313" key="3">
    <source>
        <dbReference type="Proteomes" id="UP000323000"/>
    </source>
</evidence>
<dbReference type="AlphaFoldDB" id="A0A5C7H5D2"/>
<dbReference type="Pfam" id="PF02458">
    <property type="entry name" value="Transferase"/>
    <property type="match status" value="1"/>
</dbReference>
<dbReference type="EMBL" id="VAHF01000010">
    <property type="protein sequence ID" value="TXG52181.1"/>
    <property type="molecule type" value="Genomic_DNA"/>
</dbReference>
<dbReference type="Gene3D" id="3.30.559.10">
    <property type="entry name" value="Chloramphenicol acetyltransferase-like domain"/>
    <property type="match status" value="2"/>
</dbReference>
<dbReference type="GO" id="GO:0016747">
    <property type="term" value="F:acyltransferase activity, transferring groups other than amino-acyl groups"/>
    <property type="evidence" value="ECO:0007669"/>
    <property type="project" value="TreeGrafter"/>
</dbReference>
<dbReference type="PANTHER" id="PTHR31642">
    <property type="entry name" value="TRICHOTHECENE 3-O-ACETYLTRANSFERASE"/>
    <property type="match status" value="1"/>
</dbReference>
<evidence type="ECO:0008006" key="4">
    <source>
        <dbReference type="Google" id="ProtNLM"/>
    </source>
</evidence>
<sequence length="580" mass="65082">MTVNGGNEKNAGQIVQHKEADLDADHVVHNCHNDQQDTRDVSQNVGTLNTEALVENYDPKELSEENIQIPPVVTTVLGEESGDHFVNDRDFTNSISAHLGSCNSGNPDLCNNYDVKVLAENMLKSQELPDCCYHQNQPSLISPETQTPNHFLYLSNLDDQKFLRFSIKYLYLFKKSVSLEVLKYSLSKLLVDYYPLAGRLRTSREDDQKLEVDCNGKGAVFASAFMDVSADEFLELSRTPNRSWRKLLYKVEARSFLDVPPLVVQVTNLRCGGMILCTAINHCLCDGIGTSQFLQAWAHMTAKPNLDLPITPFHTRHVLKPRNPPQVNHTHHVYTTTTDAVVDMNKYLQSQPLVPASLTFTPSHILHLKRQCSPSLKCTTFEALASHTWRSWVKSLDLSPSHNVKLLFSVNVRKKLDPEIPQGYYGNGFVLGCAQTSARDLVSSTNLYNGIKLVQQAKSSLTDDYVRSMIDLLEDKTVKTDLSASLVISQWSKLGLEELDFGEGKAVHMGPVTSDIYCLFLPVVGSFDLVRVLVSMPESVVEKFEYFMMREFLDSEEIINGDCDGFLAEENGLDHVINKL</sequence>
<dbReference type="InterPro" id="IPR023213">
    <property type="entry name" value="CAT-like_dom_sf"/>
</dbReference>
<dbReference type="InterPro" id="IPR050317">
    <property type="entry name" value="Plant_Fungal_Acyltransferase"/>
</dbReference>
<evidence type="ECO:0000256" key="1">
    <source>
        <dbReference type="ARBA" id="ARBA00009861"/>
    </source>
</evidence>
<gene>
    <name evidence="2" type="ORF">EZV62_021350</name>
</gene>
<comment type="similarity">
    <text evidence="1">Belongs to the plant acyltransferase family.</text>
</comment>
<name>A0A5C7H5D2_9ROSI</name>